<dbReference type="SMART" id="SM00214">
    <property type="entry name" value="VWC"/>
    <property type="match status" value="1"/>
</dbReference>
<proteinExistence type="predicted"/>
<dbReference type="FunFam" id="2.10.25.10:FF:000431">
    <property type="entry name" value="Delta-like protein"/>
    <property type="match status" value="1"/>
</dbReference>
<reference evidence="20" key="3">
    <citation type="submission" date="2025-08" db="UniProtKB">
        <authorList>
            <consortium name="Ensembl"/>
        </authorList>
    </citation>
    <scope>IDENTIFICATION</scope>
</reference>
<dbReference type="FunFam" id="2.10.25.10:FF:000045">
    <property type="entry name" value="Slit guidance ligand 2"/>
    <property type="match status" value="1"/>
</dbReference>
<evidence type="ECO:0000256" key="15">
    <source>
        <dbReference type="PROSITE-ProRule" id="PRU00076"/>
    </source>
</evidence>
<dbReference type="Gene3D" id="2.10.25.10">
    <property type="entry name" value="Laminin"/>
    <property type="match status" value="15"/>
</dbReference>
<dbReference type="FunFam" id="2.10.25.140:FF:000001">
    <property type="entry name" value="Delta-like protein"/>
    <property type="match status" value="1"/>
</dbReference>
<keyword evidence="3 17" id="KW-0217">Developmental protein</keyword>
<evidence type="ECO:0000256" key="4">
    <source>
        <dbReference type="ARBA" id="ARBA00022525"/>
    </source>
</evidence>
<evidence type="ECO:0000256" key="6">
    <source>
        <dbReference type="ARBA" id="ARBA00022692"/>
    </source>
</evidence>
<feature type="domain" description="EGF-like" evidence="18">
    <location>
        <begin position="455"/>
        <end position="490"/>
    </location>
</feature>
<evidence type="ECO:0000256" key="17">
    <source>
        <dbReference type="RuleBase" id="RU280815"/>
    </source>
</evidence>
<dbReference type="FunFam" id="2.10.25.10:FF:000294">
    <property type="entry name" value="Delta-like protein"/>
    <property type="match status" value="1"/>
</dbReference>
<dbReference type="PROSITE" id="PS00022">
    <property type="entry name" value="EGF_1"/>
    <property type="match status" value="15"/>
</dbReference>
<feature type="domain" description="EGF-like" evidence="18">
    <location>
        <begin position="710"/>
        <end position="746"/>
    </location>
</feature>
<dbReference type="Pfam" id="PF01414">
    <property type="entry name" value="DSL"/>
    <property type="match status" value="1"/>
</dbReference>
<dbReference type="Gene3D" id="2.10.25.140">
    <property type="match status" value="1"/>
</dbReference>
<dbReference type="FunFam" id="2.10.25.10:FF:000117">
    <property type="entry name" value="Delta-like protein"/>
    <property type="match status" value="1"/>
</dbReference>
<feature type="disulfide bond" evidence="16">
    <location>
        <begin position="192"/>
        <end position="201"/>
    </location>
</feature>
<dbReference type="InterPro" id="IPR001007">
    <property type="entry name" value="VWF_dom"/>
</dbReference>
<dbReference type="Proteomes" id="UP000008144">
    <property type="component" value="Chromosome 11"/>
</dbReference>
<feature type="domain" description="EGF-like" evidence="18">
    <location>
        <begin position="749"/>
        <end position="785"/>
    </location>
</feature>
<evidence type="ECO:0000256" key="12">
    <source>
        <dbReference type="ARBA" id="ARBA00023136"/>
    </source>
</evidence>
<keyword evidence="6 17" id="KW-0812">Transmembrane</keyword>
<protein>
    <recommendedName>
        <fullName evidence="17">Delta-like protein</fullName>
    </recommendedName>
</protein>
<dbReference type="Gene3D" id="2.60.40.3510">
    <property type="match status" value="1"/>
</dbReference>
<dbReference type="Pfam" id="PF23575">
    <property type="entry name" value="JAG1"/>
    <property type="match status" value="1"/>
</dbReference>
<feature type="disulfide bond" evidence="15">
    <location>
        <begin position="775"/>
        <end position="784"/>
    </location>
</feature>
<evidence type="ECO:0000256" key="8">
    <source>
        <dbReference type="ARBA" id="ARBA00022737"/>
    </source>
</evidence>
<feature type="domain" description="EGF-like" evidence="18">
    <location>
        <begin position="301"/>
        <end position="339"/>
    </location>
</feature>
<dbReference type="PROSITE" id="PS50026">
    <property type="entry name" value="EGF_3"/>
    <property type="match status" value="14"/>
</dbReference>
<sequence>FRSPRKRGIFPMQTSLRLAGFLARVKVCTGEALGFFEVQIVRVQNTAGVLESGVCCDGNKNQYGVCSFDTCDTIVSVCLKEYQMTRNEADSESCTFGSKMTQTLGPNSFTVQGIDEPGNPGHIKIPLAFTWTRTYTLILEVFDRDNGTDGGFTTDLIGRHFYPSILNPGDAWHTLRYNGRSVHVEYKVRVRCNEHQYGNNCTKLCKPRSDFFGNYICDKHGNKRCMEGWMGEDCRTAICKLGCSTEHGSCKQPHECICNYGWQGDLCNECVPYPGCEHGTCMVDWQCACDTNWGGLLCNKNLNYCGTHKPCMNGGICSNPEPDNFQCSCPDGYSGVRCEIPEYACVSNPCQNGGSCQEMSRGFHCQCVSGWEGVTCERNIDDCAKTPCANGGICRDLVNGFHCECPAHWEGTTCQLDANECEHSPCVHARSCRNLPGNYHCLCEDGWEGRNCDIDIDDCDGQCKHGSTCHDLVNGFHCACAPGYTGELCQINVNDCEDDPCFHGGQCHDEIRGYHCICPVGYSGKRCELEEGYCEPNPCENGAQCFNLNDDYFCNCSSKYEGKNCSELRNVCDRRTCEVIDSCTIHVSSNESALGYVVQESGICGNHGTCRSLHDNAYQCRCDVGFEGEHCELNVDDCVNSRCDNGATCVDQLNAYTCICAYGWEGRYCEKDVNECDPDPCHGRGRCINLRGDFHCECHAPWKGRTCSSRRDQCDDNTCSNGGVCVPMAKTYVCRCQPGWTGNTCATRSASTCASNPCVNGGTCIGDGDSFTCSCKDGFEGERCEDNIDDCSPYPCYNDGRCEDGINHYTCRCLPGFAGPDCRININECLSDPCAYGSKCVDEINDFKCICPPGRSGRKCEDVNGSPGSCISNGIIYPDGSRWRESCNTCTCVRGELSCTKVWCGRNICYTKTMQKKKSCPDHQECKLLSVDDCFTPDCAIRGVCASDNDPVDGDLNLTDMAARCLPSARGQTSSNCARISYGFNRHQLPKGVFVYDVCAVVRSLPGLSAHAQNHLLVIRCAVSEDNPDVIIVTIVSDTVNYD</sequence>
<feature type="disulfide bond" evidence="15">
    <location>
        <begin position="660"/>
        <end position="669"/>
    </location>
</feature>
<evidence type="ECO:0000256" key="10">
    <source>
        <dbReference type="ARBA" id="ARBA00022976"/>
    </source>
</evidence>
<dbReference type="GO" id="GO:0005509">
    <property type="term" value="F:calcium ion binding"/>
    <property type="evidence" value="ECO:0007669"/>
    <property type="project" value="InterPro"/>
</dbReference>
<dbReference type="InParanoid" id="H2XVU8"/>
<dbReference type="Ensembl" id="ENSCINT00000031505.1">
    <property type="protein sequence ID" value="ENSCINP00000033782.1"/>
    <property type="gene ID" value="ENSCING00000021217.1"/>
</dbReference>
<dbReference type="Pfam" id="PF12661">
    <property type="entry name" value="hEGF"/>
    <property type="match status" value="3"/>
</dbReference>
<feature type="domain" description="EGF-like" evidence="18">
    <location>
        <begin position="341"/>
        <end position="377"/>
    </location>
</feature>
<keyword evidence="13 15" id="KW-1015">Disulfide bond</keyword>
<dbReference type="AlphaFoldDB" id="H2XVU8"/>
<keyword evidence="12 17" id="KW-0472">Membrane</keyword>
<keyword evidence="14" id="KW-0325">Glycoprotein</keyword>
<evidence type="ECO:0000256" key="1">
    <source>
        <dbReference type="ARBA" id="ARBA00004479"/>
    </source>
</evidence>
<dbReference type="GO" id="GO:0048468">
    <property type="term" value="P:cell development"/>
    <property type="evidence" value="ECO:0007669"/>
    <property type="project" value="UniProtKB-ARBA"/>
</dbReference>
<dbReference type="GO" id="GO:0007399">
    <property type="term" value="P:nervous system development"/>
    <property type="evidence" value="ECO:0007669"/>
    <property type="project" value="UniProtKB-ARBA"/>
</dbReference>
<dbReference type="InterPro" id="IPR001774">
    <property type="entry name" value="DSL"/>
</dbReference>
<keyword evidence="10" id="KW-0914">Notch signaling pathway</keyword>
<dbReference type="FunFam" id="2.10.25.10:FF:000472">
    <property type="entry name" value="Uncharacterized protein, isoform A"/>
    <property type="match status" value="1"/>
</dbReference>
<feature type="disulfide bond" evidence="16">
    <location>
        <begin position="225"/>
        <end position="234"/>
    </location>
</feature>
<evidence type="ECO:0000313" key="20">
    <source>
        <dbReference type="Ensembl" id="ENSCINP00000033782.1"/>
    </source>
</evidence>
<dbReference type="PROSITE" id="PS01187">
    <property type="entry name" value="EGF_CA"/>
    <property type="match status" value="4"/>
</dbReference>
<dbReference type="InterPro" id="IPR026219">
    <property type="entry name" value="Jagged/Serrate"/>
</dbReference>
<dbReference type="GO" id="GO:0005829">
    <property type="term" value="C:cytosol"/>
    <property type="evidence" value="ECO:0007669"/>
    <property type="project" value="UniProtKB-ARBA"/>
</dbReference>
<feature type="domain" description="EGF-like" evidence="18">
    <location>
        <begin position="825"/>
        <end position="861"/>
    </location>
</feature>
<keyword evidence="11 17" id="KW-1133">Transmembrane helix</keyword>
<feature type="domain" description="EGF-like" evidence="18">
    <location>
        <begin position="530"/>
        <end position="566"/>
    </location>
</feature>
<dbReference type="GO" id="GO:0005576">
    <property type="term" value="C:extracellular region"/>
    <property type="evidence" value="ECO:0007669"/>
    <property type="project" value="UniProtKB-SubCell"/>
</dbReference>
<dbReference type="FunFam" id="2.10.25.10:FF:000031">
    <property type="entry name" value="neurogenic locus notch homolog protein 3"/>
    <property type="match status" value="1"/>
</dbReference>
<feature type="disulfide bond" evidence="15">
    <location>
        <begin position="851"/>
        <end position="860"/>
    </location>
</feature>
<dbReference type="InterPro" id="IPR009030">
    <property type="entry name" value="Growth_fac_rcpt_cys_sf"/>
</dbReference>
<dbReference type="GO" id="GO:0005112">
    <property type="term" value="F:Notch binding"/>
    <property type="evidence" value="ECO:0000318"/>
    <property type="project" value="GO_Central"/>
</dbReference>
<feature type="domain" description="EGF-like" evidence="18">
    <location>
        <begin position="672"/>
        <end position="708"/>
    </location>
</feature>
<feature type="disulfide bond" evidence="15">
    <location>
        <begin position="329"/>
        <end position="338"/>
    </location>
</feature>
<evidence type="ECO:0000256" key="11">
    <source>
        <dbReference type="ARBA" id="ARBA00022989"/>
    </source>
</evidence>
<evidence type="ECO:0000256" key="14">
    <source>
        <dbReference type="ARBA" id="ARBA00023180"/>
    </source>
</evidence>
<dbReference type="SUPFAM" id="SSF57196">
    <property type="entry name" value="EGF/Laminin"/>
    <property type="match status" value="3"/>
</dbReference>
<feature type="disulfide bond" evidence="15">
    <location>
        <begin position="622"/>
        <end position="631"/>
    </location>
</feature>
<dbReference type="HOGENOM" id="CLU_004732_1_0_1"/>
<dbReference type="Pfam" id="PF00008">
    <property type="entry name" value="EGF"/>
    <property type="match status" value="9"/>
</dbReference>
<feature type="domain" description="DSL" evidence="19">
    <location>
        <begin position="190"/>
        <end position="234"/>
    </location>
</feature>
<feature type="disulfide bond" evidence="15">
    <location>
        <begin position="736"/>
        <end position="745"/>
    </location>
</feature>
<dbReference type="FunFam" id="2.10.25.10:FF:000018">
    <property type="entry name" value="Delta-like 1"/>
    <property type="match status" value="1"/>
</dbReference>
<dbReference type="InterPro" id="IPR000152">
    <property type="entry name" value="EGF-type_Asp/Asn_hydroxyl_site"/>
</dbReference>
<dbReference type="InterPro" id="IPR013032">
    <property type="entry name" value="EGF-like_CS"/>
</dbReference>
<dbReference type="PANTHER" id="PTHR12916:SF12">
    <property type="entry name" value="DELTA-LIKE PROTEIN"/>
    <property type="match status" value="1"/>
</dbReference>
<dbReference type="CDD" id="cd00054">
    <property type="entry name" value="EGF_CA"/>
    <property type="match status" value="13"/>
</dbReference>
<dbReference type="FunFam" id="2.10.25.10:FF:000613">
    <property type="entry name" value="Delta-like protein"/>
    <property type="match status" value="1"/>
</dbReference>
<dbReference type="SUPFAM" id="SSF57603">
    <property type="entry name" value="FnI-like domain"/>
    <property type="match status" value="1"/>
</dbReference>
<feature type="disulfide bond" evidence="15">
    <location>
        <begin position="367"/>
        <end position="376"/>
    </location>
</feature>
<dbReference type="InterPro" id="IPR000742">
    <property type="entry name" value="EGF"/>
</dbReference>
<comment type="subcellular location">
    <subcellularLocation>
        <location evidence="1 17">Membrane</location>
        <topology evidence="1 17">Single-pass type I membrane protein</topology>
    </subcellularLocation>
    <subcellularLocation>
        <location evidence="2">Secreted</location>
    </subcellularLocation>
</comment>
<evidence type="ECO:0000256" key="7">
    <source>
        <dbReference type="ARBA" id="ARBA00022729"/>
    </source>
</evidence>
<organism evidence="20 21">
    <name type="scientific">Ciona intestinalis</name>
    <name type="common">Transparent sea squirt</name>
    <name type="synonym">Ascidia intestinalis</name>
    <dbReference type="NCBI Taxonomy" id="7719"/>
    <lineage>
        <taxon>Eukaryota</taxon>
        <taxon>Metazoa</taxon>
        <taxon>Chordata</taxon>
        <taxon>Tunicata</taxon>
        <taxon>Ascidiacea</taxon>
        <taxon>Phlebobranchia</taxon>
        <taxon>Cionidae</taxon>
        <taxon>Ciona</taxon>
    </lineage>
</organism>
<dbReference type="FunFam" id="2.10.25.10:FF:000146">
    <property type="entry name" value="Putative neurogenic locus notch"/>
    <property type="match status" value="1"/>
</dbReference>
<keyword evidence="7 17" id="KW-0732">Signal</keyword>
<dbReference type="SMART" id="SM00181">
    <property type="entry name" value="EGF"/>
    <property type="match status" value="16"/>
</dbReference>
<dbReference type="SUPFAM" id="SSF57184">
    <property type="entry name" value="Growth factor receptor domain"/>
    <property type="match status" value="3"/>
</dbReference>
<feature type="disulfide bond" evidence="15">
    <location>
        <begin position="405"/>
        <end position="414"/>
    </location>
</feature>
<keyword evidence="4" id="KW-0964">Secreted</keyword>
<evidence type="ECO:0000313" key="21">
    <source>
        <dbReference type="Proteomes" id="UP000008144"/>
    </source>
</evidence>
<evidence type="ECO:0000259" key="18">
    <source>
        <dbReference type="PROSITE" id="PS50026"/>
    </source>
</evidence>
<evidence type="ECO:0000256" key="5">
    <source>
        <dbReference type="ARBA" id="ARBA00022536"/>
    </source>
</evidence>
<name>H2XVU8_CIOIN</name>
<feature type="domain" description="EGF-like" evidence="18">
    <location>
        <begin position="787"/>
        <end position="823"/>
    </location>
</feature>
<keyword evidence="9" id="KW-0106">Calcium</keyword>
<dbReference type="PROSITE" id="PS00010">
    <property type="entry name" value="ASX_HYDROXYL"/>
    <property type="match status" value="9"/>
</dbReference>
<dbReference type="GeneTree" id="ENSGT00940000160944"/>
<dbReference type="PROSITE" id="PS51051">
    <property type="entry name" value="DSL"/>
    <property type="match status" value="1"/>
</dbReference>
<dbReference type="SMART" id="SM00215">
    <property type="entry name" value="VWC_out"/>
    <property type="match status" value="1"/>
</dbReference>
<feature type="disulfide bond" evidence="15">
    <location>
        <begin position="480"/>
        <end position="489"/>
    </location>
</feature>
<dbReference type="FunFam" id="2.10.25.10:FF:000310">
    <property type="entry name" value="Delta-like protein"/>
    <property type="match status" value="1"/>
</dbReference>
<feature type="domain" description="EGF-like" evidence="18">
    <location>
        <begin position="492"/>
        <end position="528"/>
    </location>
</feature>
<evidence type="ECO:0000256" key="9">
    <source>
        <dbReference type="ARBA" id="ARBA00022837"/>
    </source>
</evidence>
<feature type="domain" description="EGF-like" evidence="18">
    <location>
        <begin position="634"/>
        <end position="670"/>
    </location>
</feature>
<dbReference type="GO" id="GO:0007283">
    <property type="term" value="P:spermatogenesis"/>
    <property type="evidence" value="ECO:0007669"/>
    <property type="project" value="UniProtKB-ARBA"/>
</dbReference>
<dbReference type="GO" id="GO:0016020">
    <property type="term" value="C:membrane"/>
    <property type="evidence" value="ECO:0007669"/>
    <property type="project" value="UniProtKB-SubCell"/>
</dbReference>
<dbReference type="FunFam" id="2.10.25.10:FF:000007">
    <property type="entry name" value="Delta-like protein"/>
    <property type="match status" value="1"/>
</dbReference>
<dbReference type="GO" id="GO:0048018">
    <property type="term" value="F:receptor ligand activity"/>
    <property type="evidence" value="ECO:0007669"/>
    <property type="project" value="UniProtKB-ARBA"/>
</dbReference>
<evidence type="ECO:0000256" key="13">
    <source>
        <dbReference type="ARBA" id="ARBA00023157"/>
    </source>
</evidence>
<feature type="domain" description="EGF-like" evidence="18">
    <location>
        <begin position="379"/>
        <end position="415"/>
    </location>
</feature>
<dbReference type="InterPro" id="IPR056986">
    <property type="entry name" value="JAG1_1/2_dom"/>
</dbReference>
<dbReference type="InterPro" id="IPR011651">
    <property type="entry name" value="Notch_ligand_N"/>
</dbReference>
<dbReference type="EMBL" id="EAAA01000836">
    <property type="status" value="NOT_ANNOTATED_CDS"/>
    <property type="molecule type" value="Genomic_DNA"/>
</dbReference>
<evidence type="ECO:0000259" key="19">
    <source>
        <dbReference type="PROSITE" id="PS51051"/>
    </source>
</evidence>
<feature type="disulfide bond" evidence="15">
    <location>
        <begin position="443"/>
        <end position="452"/>
    </location>
</feature>
<dbReference type="Pfam" id="PF07657">
    <property type="entry name" value="MNNL"/>
    <property type="match status" value="1"/>
</dbReference>
<dbReference type="SMART" id="SM00179">
    <property type="entry name" value="EGF_CA"/>
    <property type="match status" value="14"/>
</dbReference>
<dbReference type="PRINTS" id="PR02059">
    <property type="entry name" value="JAGGEDFAMILY"/>
</dbReference>
<keyword evidence="21" id="KW-1185">Reference proteome</keyword>
<dbReference type="PANTHER" id="PTHR12916">
    <property type="entry name" value="CYTOCHROME C OXIDASE POLYPEPTIDE VIC-2"/>
    <property type="match status" value="1"/>
</dbReference>
<dbReference type="GO" id="GO:0007219">
    <property type="term" value="P:Notch signaling pathway"/>
    <property type="evidence" value="ECO:0007669"/>
    <property type="project" value="UniProtKB-KW"/>
</dbReference>
<dbReference type="Pfam" id="PF21700">
    <property type="entry name" value="EGF_DL_JAG"/>
    <property type="match status" value="1"/>
</dbReference>
<dbReference type="FunFam" id="2.10.25.10:FF:000095">
    <property type="entry name" value="Notch, isoform B"/>
    <property type="match status" value="2"/>
</dbReference>
<comment type="function">
    <text evidence="17">Putative Notch ligand involved in the mediation of Notch signaling.</text>
</comment>
<evidence type="ECO:0000256" key="3">
    <source>
        <dbReference type="ARBA" id="ARBA00022473"/>
    </source>
</evidence>
<reference evidence="20" key="4">
    <citation type="submission" date="2025-09" db="UniProtKB">
        <authorList>
            <consortium name="Ensembl"/>
        </authorList>
    </citation>
    <scope>IDENTIFICATION</scope>
</reference>
<reference evidence="21" key="1">
    <citation type="journal article" date="2002" name="Science">
        <title>The draft genome of Ciona intestinalis: insights into chordate and vertebrate origins.</title>
        <authorList>
            <person name="Dehal P."/>
            <person name="Satou Y."/>
            <person name="Campbell R.K."/>
            <person name="Chapman J."/>
            <person name="Degnan B."/>
            <person name="De Tomaso A."/>
            <person name="Davidson B."/>
            <person name="Di Gregorio A."/>
            <person name="Gelpke M."/>
            <person name="Goodstein D.M."/>
            <person name="Harafuji N."/>
            <person name="Hastings K.E."/>
            <person name="Ho I."/>
            <person name="Hotta K."/>
            <person name="Huang W."/>
            <person name="Kawashima T."/>
            <person name="Lemaire P."/>
            <person name="Martinez D."/>
            <person name="Meinertzhagen I.A."/>
            <person name="Necula S."/>
            <person name="Nonaka M."/>
            <person name="Putnam N."/>
            <person name="Rash S."/>
            <person name="Saiga H."/>
            <person name="Satake M."/>
            <person name="Terry A."/>
            <person name="Yamada L."/>
            <person name="Wang H.G."/>
            <person name="Awazu S."/>
            <person name="Azumi K."/>
            <person name="Boore J."/>
            <person name="Branno M."/>
            <person name="Chin-Bow S."/>
            <person name="DeSantis R."/>
            <person name="Doyle S."/>
            <person name="Francino P."/>
            <person name="Keys D.N."/>
            <person name="Haga S."/>
            <person name="Hayashi H."/>
            <person name="Hino K."/>
            <person name="Imai K.S."/>
            <person name="Inaba K."/>
            <person name="Kano S."/>
            <person name="Kobayashi K."/>
            <person name="Kobayashi M."/>
            <person name="Lee B.I."/>
            <person name="Makabe K.W."/>
            <person name="Manohar C."/>
            <person name="Matassi G."/>
            <person name="Medina M."/>
            <person name="Mochizuki Y."/>
            <person name="Mount S."/>
            <person name="Morishita T."/>
            <person name="Miura S."/>
            <person name="Nakayama A."/>
            <person name="Nishizaka S."/>
            <person name="Nomoto H."/>
            <person name="Ohta F."/>
            <person name="Oishi K."/>
            <person name="Rigoutsos I."/>
            <person name="Sano M."/>
            <person name="Sasaki A."/>
            <person name="Sasakura Y."/>
            <person name="Shoguchi E."/>
            <person name="Shin-i T."/>
            <person name="Spagnuolo A."/>
            <person name="Stainier D."/>
            <person name="Suzuki M.M."/>
            <person name="Tassy O."/>
            <person name="Takatori N."/>
            <person name="Tokuoka M."/>
            <person name="Yagi K."/>
            <person name="Yoshizaki F."/>
            <person name="Wada S."/>
            <person name="Zhang C."/>
            <person name="Hyatt P.D."/>
            <person name="Larimer F."/>
            <person name="Detter C."/>
            <person name="Doggett N."/>
            <person name="Glavina T."/>
            <person name="Hawkins T."/>
            <person name="Richardson P."/>
            <person name="Lucas S."/>
            <person name="Kohara Y."/>
            <person name="Levine M."/>
            <person name="Satoh N."/>
            <person name="Rokhsar D.S."/>
        </authorList>
    </citation>
    <scope>NUCLEOTIDE SEQUENCE [LARGE SCALE GENOMIC DNA]</scope>
</reference>
<dbReference type="PROSITE" id="PS01186">
    <property type="entry name" value="EGF_2"/>
    <property type="match status" value="11"/>
</dbReference>
<dbReference type="SMART" id="SM00051">
    <property type="entry name" value="DSL"/>
    <property type="match status" value="1"/>
</dbReference>
<feature type="disulfide bond" evidence="15">
    <location>
        <begin position="518"/>
        <end position="527"/>
    </location>
</feature>
<dbReference type="InterPro" id="IPR001881">
    <property type="entry name" value="EGF-like_Ca-bd_dom"/>
</dbReference>
<keyword evidence="8 17" id="KW-0677">Repeat</keyword>
<feature type="disulfide bond" evidence="16">
    <location>
        <begin position="205"/>
        <end position="217"/>
    </location>
</feature>
<feature type="domain" description="EGF-like" evidence="18">
    <location>
        <begin position="594"/>
        <end position="632"/>
    </location>
</feature>
<feature type="domain" description="EGF-like" evidence="18">
    <location>
        <begin position="417"/>
        <end position="453"/>
    </location>
</feature>
<accession>H2XVU8</accession>
<dbReference type="FunFam" id="2.10.25.10:FF:000004">
    <property type="entry name" value="Neurogenic locus notch 1"/>
    <property type="match status" value="1"/>
</dbReference>
<evidence type="ECO:0000256" key="16">
    <source>
        <dbReference type="PROSITE-ProRule" id="PRU00377"/>
    </source>
</evidence>
<evidence type="ECO:0000256" key="2">
    <source>
        <dbReference type="ARBA" id="ARBA00004613"/>
    </source>
</evidence>
<keyword evidence="5 15" id="KW-0245">EGF-like domain</keyword>
<feature type="disulfide bond" evidence="15">
    <location>
        <begin position="556"/>
        <end position="565"/>
    </location>
</feature>
<dbReference type="EMBL" id="EAAA01000835">
    <property type="status" value="NOT_ANNOTATED_CDS"/>
    <property type="molecule type" value="Genomic_DNA"/>
</dbReference>
<reference evidence="20" key="2">
    <citation type="journal article" date="2008" name="Genome Biol.">
        <title>Improved genome assembly and evidence-based global gene model set for the chordate Ciona intestinalis: new insight into intron and operon populations.</title>
        <authorList>
            <person name="Satou Y."/>
            <person name="Mineta K."/>
            <person name="Ogasawara M."/>
            <person name="Sasakura Y."/>
            <person name="Shoguchi E."/>
            <person name="Ueno K."/>
            <person name="Yamada L."/>
            <person name="Matsumoto J."/>
            <person name="Wasserscheid J."/>
            <person name="Dewar K."/>
            <person name="Wiley G.B."/>
            <person name="Macmil S.L."/>
            <person name="Roe B.A."/>
            <person name="Zeller R.W."/>
            <person name="Hastings K.E."/>
            <person name="Lemaire P."/>
            <person name="Lindquist E."/>
            <person name="Endo T."/>
            <person name="Hotta K."/>
            <person name="Inaba K."/>
        </authorList>
    </citation>
    <scope>NUCLEOTIDE SEQUENCE [LARGE SCALE GENOMIC DNA]</scope>
    <source>
        <strain evidence="20">wild type</strain>
    </source>
</reference>
<dbReference type="STRING" id="7719.ENSCINP00000033782"/>
<dbReference type="PRINTS" id="PR00010">
    <property type="entry name" value="EGFBLOOD"/>
</dbReference>
<comment type="caution">
    <text evidence="15">Lacks conserved residue(s) required for the propagation of feature annotation.</text>
</comment>
<feature type="disulfide bond" evidence="15">
    <location>
        <begin position="698"/>
        <end position="707"/>
    </location>
</feature>
<feature type="disulfide bond" evidence="15">
    <location>
        <begin position="459"/>
        <end position="469"/>
    </location>
</feature>
<dbReference type="InterPro" id="IPR018097">
    <property type="entry name" value="EGF_Ca-bd_CS"/>
</dbReference>
<feature type="disulfide bond" evidence="15">
    <location>
        <begin position="813"/>
        <end position="822"/>
    </location>
</feature>
<dbReference type="OMA" id="RVACSKX"/>